<accession>A0AAD1T5H0</accession>
<feature type="region of interest" description="Disordered" evidence="1">
    <location>
        <begin position="47"/>
        <end position="88"/>
    </location>
</feature>
<keyword evidence="3" id="KW-1185">Reference proteome</keyword>
<proteinExistence type="predicted"/>
<protein>
    <submittedName>
        <fullName evidence="2">Regulator of cell cycle RGCC-like</fullName>
    </submittedName>
</protein>
<dbReference type="Proteomes" id="UP001295444">
    <property type="component" value="Chromosome 09"/>
</dbReference>
<evidence type="ECO:0000313" key="3">
    <source>
        <dbReference type="Proteomes" id="UP001295444"/>
    </source>
</evidence>
<dbReference type="PANTHER" id="PTHR32193">
    <property type="entry name" value="REGULATOR OF CELL CYCLE RGCC"/>
    <property type="match status" value="1"/>
</dbReference>
<dbReference type="InterPro" id="IPR029252">
    <property type="entry name" value="RGCC"/>
</dbReference>
<sequence>MDRKVSLGEDLTLTLSEFDDALQDFSRGPRDSEDQLRQLKLQHLASCSNGNSDTDSGSSSVVGSLSASEESLNHSITSSKHQTNAKLGDTRELEDFIADLDKVLDDL</sequence>
<organism evidence="2 3">
    <name type="scientific">Pelobates cultripes</name>
    <name type="common">Western spadefoot toad</name>
    <dbReference type="NCBI Taxonomy" id="61616"/>
    <lineage>
        <taxon>Eukaryota</taxon>
        <taxon>Metazoa</taxon>
        <taxon>Chordata</taxon>
        <taxon>Craniata</taxon>
        <taxon>Vertebrata</taxon>
        <taxon>Euteleostomi</taxon>
        <taxon>Amphibia</taxon>
        <taxon>Batrachia</taxon>
        <taxon>Anura</taxon>
        <taxon>Pelobatoidea</taxon>
        <taxon>Pelobatidae</taxon>
        <taxon>Pelobates</taxon>
    </lineage>
</organism>
<dbReference type="EMBL" id="OW240920">
    <property type="protein sequence ID" value="CAH2315683.1"/>
    <property type="molecule type" value="Genomic_DNA"/>
</dbReference>
<dbReference type="Pfam" id="PF15151">
    <property type="entry name" value="RGCC"/>
    <property type="match status" value="1"/>
</dbReference>
<feature type="compositionally biased region" description="Polar residues" evidence="1">
    <location>
        <begin position="73"/>
        <end position="85"/>
    </location>
</feature>
<dbReference type="GO" id="GO:0051726">
    <property type="term" value="P:regulation of cell cycle"/>
    <property type="evidence" value="ECO:0007669"/>
    <property type="project" value="InterPro"/>
</dbReference>
<evidence type="ECO:0000256" key="1">
    <source>
        <dbReference type="SAM" id="MobiDB-lite"/>
    </source>
</evidence>
<feature type="compositionally biased region" description="Low complexity" evidence="1">
    <location>
        <begin position="47"/>
        <end position="70"/>
    </location>
</feature>
<dbReference type="AlphaFoldDB" id="A0AAD1T5H0"/>
<gene>
    <name evidence="2" type="ORF">PECUL_23A047569</name>
</gene>
<reference evidence="2" key="1">
    <citation type="submission" date="2022-03" db="EMBL/GenBank/DDBJ databases">
        <authorList>
            <person name="Alioto T."/>
            <person name="Alioto T."/>
            <person name="Gomez Garrido J."/>
        </authorList>
    </citation>
    <scope>NUCLEOTIDE SEQUENCE</scope>
</reference>
<name>A0AAD1T5H0_PELCU</name>
<evidence type="ECO:0000313" key="2">
    <source>
        <dbReference type="EMBL" id="CAH2315683.1"/>
    </source>
</evidence>